<name>A0A8D0FW33_STROC</name>
<reference evidence="2" key="2">
    <citation type="submission" date="2025-09" db="UniProtKB">
        <authorList>
            <consortium name="Ensembl"/>
        </authorList>
    </citation>
    <scope>IDENTIFICATION</scope>
</reference>
<keyword evidence="3" id="KW-1185">Reference proteome</keyword>
<dbReference type="Proteomes" id="UP000694551">
    <property type="component" value="Unplaced"/>
</dbReference>
<feature type="domain" description="RWD" evidence="1">
    <location>
        <begin position="23"/>
        <end position="140"/>
    </location>
</feature>
<evidence type="ECO:0000313" key="3">
    <source>
        <dbReference type="Proteomes" id="UP000694551"/>
    </source>
</evidence>
<dbReference type="Gene3D" id="3.10.110.10">
    <property type="entry name" value="Ubiquitin Conjugating Enzyme"/>
    <property type="match status" value="1"/>
</dbReference>
<evidence type="ECO:0000313" key="2">
    <source>
        <dbReference type="Ensembl" id="ENSSOCP00000020674.1"/>
    </source>
</evidence>
<dbReference type="AlphaFoldDB" id="A0A8D0FW33"/>
<sequence>PSAAEAVPGRGEPAESYQLRQENELQVLESIYGQDFQDLRQMPSPCGSCGVRQPPEINLVLRPQGLTGDNEVYAKVDLWVKCPHSYPDTVPEIQLKNSKGLSNEKINELKFRLAELAKQRCGEVRAFYFLEKYTLDLSSSKNICGII</sequence>
<dbReference type="GO" id="GO:0061630">
    <property type="term" value="F:ubiquitin protein ligase activity"/>
    <property type="evidence" value="ECO:0007669"/>
    <property type="project" value="InterPro"/>
</dbReference>
<dbReference type="PANTHER" id="PTHR13198:SF4">
    <property type="entry name" value="E3 UBIQUITIN-PROTEIN LIGASE RNF25"/>
    <property type="match status" value="1"/>
</dbReference>
<dbReference type="CDD" id="cd23823">
    <property type="entry name" value="RWD_GCN2"/>
    <property type="match status" value="1"/>
</dbReference>
<dbReference type="Pfam" id="PF05773">
    <property type="entry name" value="RWD"/>
    <property type="match status" value="1"/>
</dbReference>
<dbReference type="InterPro" id="IPR016135">
    <property type="entry name" value="UBQ-conjugating_enzyme/RWD"/>
</dbReference>
<reference evidence="2" key="1">
    <citation type="submission" date="2025-08" db="UniProtKB">
        <authorList>
            <consortium name="Ensembl"/>
        </authorList>
    </citation>
    <scope>IDENTIFICATION</scope>
</reference>
<dbReference type="GO" id="GO:0005634">
    <property type="term" value="C:nucleus"/>
    <property type="evidence" value="ECO:0007669"/>
    <property type="project" value="TreeGrafter"/>
</dbReference>
<evidence type="ECO:0000259" key="1">
    <source>
        <dbReference type="PROSITE" id="PS50908"/>
    </source>
</evidence>
<protein>
    <recommendedName>
        <fullName evidence="1">RWD domain-containing protein</fullName>
    </recommendedName>
</protein>
<dbReference type="InterPro" id="IPR006575">
    <property type="entry name" value="RWD_dom"/>
</dbReference>
<dbReference type="InterPro" id="IPR039133">
    <property type="entry name" value="RNF25"/>
</dbReference>
<dbReference type="PROSITE" id="PS50908">
    <property type="entry name" value="RWD"/>
    <property type="match status" value="1"/>
</dbReference>
<dbReference type="SMART" id="SM00591">
    <property type="entry name" value="RWD"/>
    <property type="match status" value="1"/>
</dbReference>
<organism evidence="2 3">
    <name type="scientific">Strix occidentalis caurina</name>
    <name type="common">northern spotted owl</name>
    <dbReference type="NCBI Taxonomy" id="311401"/>
    <lineage>
        <taxon>Eukaryota</taxon>
        <taxon>Metazoa</taxon>
        <taxon>Chordata</taxon>
        <taxon>Craniata</taxon>
        <taxon>Vertebrata</taxon>
        <taxon>Euteleostomi</taxon>
        <taxon>Archelosauria</taxon>
        <taxon>Archosauria</taxon>
        <taxon>Dinosauria</taxon>
        <taxon>Saurischia</taxon>
        <taxon>Theropoda</taxon>
        <taxon>Coelurosauria</taxon>
        <taxon>Aves</taxon>
        <taxon>Neognathae</taxon>
        <taxon>Neoaves</taxon>
        <taxon>Telluraves</taxon>
        <taxon>Strigiformes</taxon>
        <taxon>Strigidae</taxon>
        <taxon>Strix</taxon>
    </lineage>
</organism>
<accession>A0A8D0FW33</accession>
<dbReference type="PANTHER" id="PTHR13198">
    <property type="entry name" value="RING FINGER PROTEIN 25"/>
    <property type="match status" value="1"/>
</dbReference>
<dbReference type="SUPFAM" id="SSF54495">
    <property type="entry name" value="UBC-like"/>
    <property type="match status" value="1"/>
</dbReference>
<dbReference type="FunFam" id="3.10.110.10:FF:000057">
    <property type="entry name" value="eukaryotic translation initiation factor 2-alpha kinase 4"/>
    <property type="match status" value="1"/>
</dbReference>
<proteinExistence type="predicted"/>
<dbReference type="GO" id="GO:0016567">
    <property type="term" value="P:protein ubiquitination"/>
    <property type="evidence" value="ECO:0007669"/>
    <property type="project" value="TreeGrafter"/>
</dbReference>
<dbReference type="Ensembl" id="ENSSOCT00000021193.1">
    <property type="protein sequence ID" value="ENSSOCP00000020674.1"/>
    <property type="gene ID" value="ENSSOCG00000015451.1"/>
</dbReference>